<dbReference type="SMART" id="SM01391">
    <property type="entry name" value="Filament"/>
    <property type="match status" value="1"/>
</dbReference>
<proteinExistence type="inferred from homology"/>
<gene>
    <name evidence="6" type="ORF">ACEWY4_017443</name>
</gene>
<dbReference type="PROSITE" id="PS00226">
    <property type="entry name" value="IF_ROD_1"/>
    <property type="match status" value="1"/>
</dbReference>
<reference evidence="6 7" key="1">
    <citation type="submission" date="2024-09" db="EMBL/GenBank/DDBJ databases">
        <title>A chromosome-level genome assembly of Gray's grenadier anchovy, Coilia grayii.</title>
        <authorList>
            <person name="Fu Z."/>
        </authorList>
    </citation>
    <scope>NUCLEOTIDE SEQUENCE [LARGE SCALE GENOMIC DNA]</scope>
    <source>
        <strain evidence="6">G4</strain>
        <tissue evidence="6">Muscle</tissue>
    </source>
</reference>
<dbReference type="AlphaFoldDB" id="A0ABD1JH43"/>
<dbReference type="Gene3D" id="1.20.5.170">
    <property type="match status" value="1"/>
</dbReference>
<dbReference type="GO" id="GO:0005882">
    <property type="term" value="C:intermediate filament"/>
    <property type="evidence" value="ECO:0007669"/>
    <property type="project" value="UniProtKB-KW"/>
</dbReference>
<accession>A0ABD1JH43</accession>
<dbReference type="Proteomes" id="UP001591681">
    <property type="component" value="Unassembled WGS sequence"/>
</dbReference>
<keyword evidence="2 4" id="KW-0175">Coiled coil</keyword>
<dbReference type="PANTHER" id="PTHR23239">
    <property type="entry name" value="INTERMEDIATE FILAMENT"/>
    <property type="match status" value="1"/>
</dbReference>
<evidence type="ECO:0000256" key="3">
    <source>
        <dbReference type="RuleBase" id="RU000685"/>
    </source>
</evidence>
<dbReference type="InterPro" id="IPR039008">
    <property type="entry name" value="IF_rod_dom"/>
</dbReference>
<keyword evidence="7" id="KW-1185">Reference proteome</keyword>
<dbReference type="PROSITE" id="PS51842">
    <property type="entry name" value="IF_ROD_2"/>
    <property type="match status" value="1"/>
</dbReference>
<dbReference type="PANTHER" id="PTHR23239:SF366">
    <property type="entry name" value="KERATIN, TYPE I CYTOSKELETAL 47 KDA"/>
    <property type="match status" value="1"/>
</dbReference>
<evidence type="ECO:0000313" key="7">
    <source>
        <dbReference type="Proteomes" id="UP001591681"/>
    </source>
</evidence>
<dbReference type="Gene3D" id="1.20.5.500">
    <property type="entry name" value="Single helix bin"/>
    <property type="match status" value="1"/>
</dbReference>
<dbReference type="SUPFAM" id="SSF64593">
    <property type="entry name" value="Intermediate filament protein, coiled coil region"/>
    <property type="match status" value="2"/>
</dbReference>
<evidence type="ECO:0000256" key="4">
    <source>
        <dbReference type="SAM" id="Coils"/>
    </source>
</evidence>
<name>A0ABD1JH43_9TELE</name>
<organism evidence="6 7">
    <name type="scientific">Coilia grayii</name>
    <name type="common">Gray's grenadier anchovy</name>
    <dbReference type="NCBI Taxonomy" id="363190"/>
    <lineage>
        <taxon>Eukaryota</taxon>
        <taxon>Metazoa</taxon>
        <taxon>Chordata</taxon>
        <taxon>Craniata</taxon>
        <taxon>Vertebrata</taxon>
        <taxon>Euteleostomi</taxon>
        <taxon>Actinopterygii</taxon>
        <taxon>Neopterygii</taxon>
        <taxon>Teleostei</taxon>
        <taxon>Clupei</taxon>
        <taxon>Clupeiformes</taxon>
        <taxon>Clupeoidei</taxon>
        <taxon>Engraulidae</taxon>
        <taxon>Coilinae</taxon>
        <taxon>Coilia</taxon>
    </lineage>
</organism>
<dbReference type="InterPro" id="IPR002957">
    <property type="entry name" value="Keratin_I"/>
</dbReference>
<feature type="coiled-coil region" evidence="4">
    <location>
        <begin position="183"/>
        <end position="217"/>
    </location>
</feature>
<evidence type="ECO:0000259" key="5">
    <source>
        <dbReference type="PROSITE" id="PS51842"/>
    </source>
</evidence>
<comment type="similarity">
    <text evidence="3">Belongs to the intermediate filament family.</text>
</comment>
<evidence type="ECO:0000256" key="1">
    <source>
        <dbReference type="ARBA" id="ARBA00022754"/>
    </source>
</evidence>
<dbReference type="Gene3D" id="1.20.5.1160">
    <property type="entry name" value="Vasodilator-stimulated phosphoprotein"/>
    <property type="match status" value="1"/>
</dbReference>
<comment type="caution">
    <text evidence="6">The sequence shown here is derived from an EMBL/GenBank/DDBJ whole genome shotgun (WGS) entry which is preliminary data.</text>
</comment>
<dbReference type="Pfam" id="PF00038">
    <property type="entry name" value="Filament"/>
    <property type="match status" value="1"/>
</dbReference>
<dbReference type="EMBL" id="JBHFQA010000015">
    <property type="protein sequence ID" value="KAL2086384.1"/>
    <property type="molecule type" value="Genomic_DNA"/>
</dbReference>
<protein>
    <recommendedName>
        <fullName evidence="5">IF rod domain-containing protein</fullName>
    </recommendedName>
</protein>
<keyword evidence="1 3" id="KW-0403">Intermediate filament</keyword>
<dbReference type="PRINTS" id="PR01248">
    <property type="entry name" value="TYPE1KERATIN"/>
</dbReference>
<evidence type="ECO:0000256" key="2">
    <source>
        <dbReference type="ARBA" id="ARBA00023054"/>
    </source>
</evidence>
<evidence type="ECO:0000313" key="6">
    <source>
        <dbReference type="EMBL" id="KAL2086384.1"/>
    </source>
</evidence>
<sequence>MALVGQRRSFSAQSFGGFSSGARQSYGSILRGGAVSGGGLASGGGGAVRRGYGTLVSSGASGYGVGGAGVGAGAAYMMGGGGGGGGGFGMASGGGGGSASFGMGGGGFGMGGGGGYGMGGSGGFGMGGGGGYGKGGGGGYGMGGGGGYGMSGGGGFGMGGGGGGGGSFGGDMTAVIGNEKKHMQTLNDRLATYLEKVRTLERTNSELEEKVRSFSSAKGVVMHDLQAYDSQIAPLRQKLMALFVENSGVALSIDNAKLTIDDFKTKFESEVALRQTIEADVASLKGLKHEYDATNAGLVHEQQALEQERIAMQKAHQEDMVAMRGHMAGTVNVDVKATEGIDLAHTLGELRAEYEAIMQRNRREVEGWYSKQVELKQAESAVVTEATVNSGSEVKTIRTQSMELQSELDSLFRMKLSLEQQLLEVQGRYQARLLSQSQGVASLEGELAAMRANAIQQGKDYQALLGIKTQLEKEIATYRALLEGTADLSAASMKASVSLSSSSSSSAAAAGGLGWRGVSVGLAALRVA</sequence>
<feature type="domain" description="IF rod" evidence="5">
    <location>
        <begin position="179"/>
        <end position="489"/>
    </location>
</feature>
<dbReference type="InterPro" id="IPR018039">
    <property type="entry name" value="IF_conserved"/>
</dbReference>